<evidence type="ECO:0000256" key="1">
    <source>
        <dbReference type="SAM" id="MobiDB-lite"/>
    </source>
</evidence>
<dbReference type="Proteomes" id="UP000823388">
    <property type="component" value="Chromosome 2N"/>
</dbReference>
<organism evidence="2 3">
    <name type="scientific">Panicum virgatum</name>
    <name type="common">Blackwell switchgrass</name>
    <dbReference type="NCBI Taxonomy" id="38727"/>
    <lineage>
        <taxon>Eukaryota</taxon>
        <taxon>Viridiplantae</taxon>
        <taxon>Streptophyta</taxon>
        <taxon>Embryophyta</taxon>
        <taxon>Tracheophyta</taxon>
        <taxon>Spermatophyta</taxon>
        <taxon>Magnoliopsida</taxon>
        <taxon>Liliopsida</taxon>
        <taxon>Poales</taxon>
        <taxon>Poaceae</taxon>
        <taxon>PACMAD clade</taxon>
        <taxon>Panicoideae</taxon>
        <taxon>Panicodae</taxon>
        <taxon>Paniceae</taxon>
        <taxon>Panicinae</taxon>
        <taxon>Panicum</taxon>
        <taxon>Panicum sect. Hiantes</taxon>
    </lineage>
</organism>
<reference evidence="2" key="1">
    <citation type="submission" date="2020-05" db="EMBL/GenBank/DDBJ databases">
        <title>WGS assembly of Panicum virgatum.</title>
        <authorList>
            <person name="Lovell J.T."/>
            <person name="Jenkins J."/>
            <person name="Shu S."/>
            <person name="Juenger T.E."/>
            <person name="Schmutz J."/>
        </authorList>
    </citation>
    <scope>NUCLEOTIDE SEQUENCE</scope>
    <source>
        <strain evidence="2">AP13</strain>
    </source>
</reference>
<feature type="region of interest" description="Disordered" evidence="1">
    <location>
        <begin position="159"/>
        <end position="195"/>
    </location>
</feature>
<accession>A0A8T0V7S9</accession>
<protein>
    <submittedName>
        <fullName evidence="2">Uncharacterized protein</fullName>
    </submittedName>
</protein>
<evidence type="ECO:0000313" key="2">
    <source>
        <dbReference type="EMBL" id="KAG2632791.1"/>
    </source>
</evidence>
<name>A0A8T0V7S9_PANVG</name>
<proteinExistence type="predicted"/>
<dbReference type="AlphaFoldDB" id="A0A8T0V7S9"/>
<evidence type="ECO:0000313" key="3">
    <source>
        <dbReference type="Proteomes" id="UP000823388"/>
    </source>
</evidence>
<dbReference type="EMBL" id="CM029040">
    <property type="protein sequence ID" value="KAG2632791.1"/>
    <property type="molecule type" value="Genomic_DNA"/>
</dbReference>
<keyword evidence="3" id="KW-1185">Reference proteome</keyword>
<feature type="compositionally biased region" description="Polar residues" evidence="1">
    <location>
        <begin position="27"/>
        <end position="47"/>
    </location>
</feature>
<sequence>MAAVRPATACIVLTHAHYEARRRGRGPNTSSVTGASSGRTCASSSFHGTCRCSAPPRRRGPASVCRGSTSPSRRMSMASVARGSGRWGAAAPWPPHHGPPHRPPARELEQQPPPEPHHRGRTTVTAAPPRRPHARRSSAAAISRGNDLLLGLRLRHVSHPRHGGVLPPDPASWPPPHCTPCAPRQLLPPSCRSRP</sequence>
<feature type="compositionally biased region" description="Pro residues" evidence="1">
    <location>
        <begin position="167"/>
        <end position="178"/>
    </location>
</feature>
<gene>
    <name evidence="2" type="ORF">PVAP13_2NG128203</name>
</gene>
<comment type="caution">
    <text evidence="2">The sequence shown here is derived from an EMBL/GenBank/DDBJ whole genome shotgun (WGS) entry which is preliminary data.</text>
</comment>
<feature type="region of interest" description="Disordered" evidence="1">
    <location>
        <begin position="19"/>
        <end position="143"/>
    </location>
</feature>